<evidence type="ECO:0000259" key="1">
    <source>
        <dbReference type="Pfam" id="PF01890"/>
    </source>
</evidence>
<keyword evidence="4" id="KW-0378">Hydrolase</keyword>
<dbReference type="InterPro" id="IPR052553">
    <property type="entry name" value="CbiG_hydrolase"/>
</dbReference>
<dbReference type="Pfam" id="PF11760">
    <property type="entry name" value="CbiG_N"/>
    <property type="match status" value="1"/>
</dbReference>
<name>A0A7X2NH06_9FIRM</name>
<dbReference type="InterPro" id="IPR036518">
    <property type="entry name" value="CobE/GbiG_C_sf"/>
</dbReference>
<sequence>MKKRWAFLSVSREGARLAGRCAKAMAGEVQISVYTLKKYAEGAAQPYPGDGKLGSFWAQAMMDFDVLVCVMAAGIVVRGIAPYIQHKSKDPAVLVLDAGGRYVISLLSGHLGGANAAARTLSARIGAEPVITTGTDVAGLLAVDTLAQKLNCTFTDFEAAKNVTALILDQKPVEIVNEAGVDLSAVSLPDTVAVTARMTASSQGQIVISESDRLTLQSGHQVQLIPRDVVLGIGCKKNTPAERITAKVKGLLKAYHLHPKALAVFATIGLKAHEQGLIKSAEAFGAAVKIVEDDAIKSVQDRFEGSDFVEKITGLRGVSEPAGYVASGQGNCIAPVVKGDGVTLSLWRMAHNQK</sequence>
<proteinExistence type="predicted"/>
<feature type="domain" description="Cobalamin biosynthesis central region" evidence="3">
    <location>
        <begin position="142"/>
        <end position="226"/>
    </location>
</feature>
<evidence type="ECO:0000313" key="5">
    <source>
        <dbReference type="Proteomes" id="UP000461754"/>
    </source>
</evidence>
<feature type="domain" description="CobE/GbiG C-terminal" evidence="1">
    <location>
        <begin position="229"/>
        <end position="346"/>
    </location>
</feature>
<dbReference type="InterPro" id="IPR021744">
    <property type="entry name" value="CbiG_N"/>
</dbReference>
<dbReference type="PANTHER" id="PTHR37477:SF1">
    <property type="entry name" value="COBALT-PRECORRIN-5A HYDROLASE"/>
    <property type="match status" value="1"/>
</dbReference>
<dbReference type="Gene3D" id="3.40.50.11220">
    <property type="match status" value="1"/>
</dbReference>
<dbReference type="InterPro" id="IPR021745">
    <property type="entry name" value="CbiG_mid"/>
</dbReference>
<dbReference type="Pfam" id="PF11761">
    <property type="entry name" value="CbiG_mid"/>
    <property type="match status" value="1"/>
</dbReference>
<gene>
    <name evidence="4" type="ORF">FYJ52_08655</name>
</gene>
<evidence type="ECO:0000259" key="2">
    <source>
        <dbReference type="Pfam" id="PF11760"/>
    </source>
</evidence>
<dbReference type="RefSeq" id="WP_154576829.1">
    <property type="nucleotide sequence ID" value="NZ_VUMO01000013.1"/>
</dbReference>
<dbReference type="SUPFAM" id="SSF159672">
    <property type="entry name" value="CbiG N-terminal domain-like"/>
    <property type="match status" value="1"/>
</dbReference>
<evidence type="ECO:0000313" key="4">
    <source>
        <dbReference type="EMBL" id="MSS20464.1"/>
    </source>
</evidence>
<dbReference type="InterPro" id="IPR038029">
    <property type="entry name" value="GbiG_N_sf"/>
</dbReference>
<dbReference type="EMBL" id="VUMO01000013">
    <property type="protein sequence ID" value="MSS20464.1"/>
    <property type="molecule type" value="Genomic_DNA"/>
</dbReference>
<dbReference type="SUPFAM" id="SSF159664">
    <property type="entry name" value="CobE/GbiG C-terminal domain-like"/>
    <property type="match status" value="1"/>
</dbReference>
<organism evidence="4 5">
    <name type="scientific">Pseudoramibacter porci</name>
    <dbReference type="NCBI Taxonomy" id="2606631"/>
    <lineage>
        <taxon>Bacteria</taxon>
        <taxon>Bacillati</taxon>
        <taxon>Bacillota</taxon>
        <taxon>Clostridia</taxon>
        <taxon>Eubacteriales</taxon>
        <taxon>Eubacteriaceae</taxon>
        <taxon>Pseudoramibacter</taxon>
    </lineage>
</organism>
<reference evidence="4 5" key="1">
    <citation type="submission" date="2019-08" db="EMBL/GenBank/DDBJ databases">
        <title>In-depth cultivation of the pig gut microbiome towards novel bacterial diversity and tailored functional studies.</title>
        <authorList>
            <person name="Wylensek D."/>
            <person name="Hitch T.C.A."/>
            <person name="Clavel T."/>
        </authorList>
    </citation>
    <scope>NUCLEOTIDE SEQUENCE [LARGE SCALE GENOMIC DNA]</scope>
    <source>
        <strain evidence="4 5">RF-744-FAT-4</strain>
    </source>
</reference>
<evidence type="ECO:0000259" key="3">
    <source>
        <dbReference type="Pfam" id="PF11761"/>
    </source>
</evidence>
<dbReference type="InterPro" id="IPR002750">
    <property type="entry name" value="CobE/GbiG_C"/>
</dbReference>
<dbReference type="AlphaFoldDB" id="A0A7X2NH06"/>
<dbReference type="GO" id="GO:0009236">
    <property type="term" value="P:cobalamin biosynthetic process"/>
    <property type="evidence" value="ECO:0007669"/>
    <property type="project" value="InterPro"/>
</dbReference>
<accession>A0A7X2NH06</accession>
<feature type="domain" description="Cobalamin synthesis G N-terminal" evidence="2">
    <location>
        <begin position="57"/>
        <end position="136"/>
    </location>
</feature>
<dbReference type="GO" id="GO:0016787">
    <property type="term" value="F:hydrolase activity"/>
    <property type="evidence" value="ECO:0007669"/>
    <property type="project" value="UniProtKB-KW"/>
</dbReference>
<dbReference type="PANTHER" id="PTHR37477">
    <property type="entry name" value="COBALT-PRECORRIN-5A HYDROLASE"/>
    <property type="match status" value="1"/>
</dbReference>
<dbReference type="Proteomes" id="UP000461754">
    <property type="component" value="Unassembled WGS sequence"/>
</dbReference>
<comment type="caution">
    <text evidence="4">The sequence shown here is derived from an EMBL/GenBank/DDBJ whole genome shotgun (WGS) entry which is preliminary data.</text>
</comment>
<protein>
    <submittedName>
        <fullName evidence="4">Cobalt-precorrin 5A hydrolase</fullName>
    </submittedName>
</protein>
<dbReference type="Gene3D" id="3.30.420.180">
    <property type="entry name" value="CobE/GbiG C-terminal domain"/>
    <property type="match status" value="1"/>
</dbReference>
<dbReference type="Pfam" id="PF01890">
    <property type="entry name" value="CbiG_C"/>
    <property type="match status" value="1"/>
</dbReference>
<keyword evidence="5" id="KW-1185">Reference proteome</keyword>